<evidence type="ECO:0000256" key="7">
    <source>
        <dbReference type="HAMAP-Rule" id="MF_00259"/>
    </source>
</evidence>
<dbReference type="GO" id="GO:0005829">
    <property type="term" value="C:cytosol"/>
    <property type="evidence" value="ECO:0007669"/>
    <property type="project" value="TreeGrafter"/>
</dbReference>
<name>A0A4P6Q903_9ACTN</name>
<evidence type="ECO:0000256" key="1">
    <source>
        <dbReference type="ARBA" id="ARBA00008609"/>
    </source>
</evidence>
<dbReference type="InterPro" id="IPR006222">
    <property type="entry name" value="GCVT_N"/>
</dbReference>
<dbReference type="Gene3D" id="3.30.70.1400">
    <property type="entry name" value="Aminomethyltransferase beta-barrel domains"/>
    <property type="match status" value="1"/>
</dbReference>
<evidence type="ECO:0000256" key="9">
    <source>
        <dbReference type="SAM" id="MobiDB-lite"/>
    </source>
</evidence>
<feature type="domain" description="GCVT N-terminal" evidence="10">
    <location>
        <begin position="74"/>
        <end position="331"/>
    </location>
</feature>
<dbReference type="GO" id="GO:0004047">
    <property type="term" value="F:aminomethyltransferase activity"/>
    <property type="evidence" value="ECO:0007669"/>
    <property type="project" value="UniProtKB-UniRule"/>
</dbReference>
<dbReference type="InterPro" id="IPR029043">
    <property type="entry name" value="GcvT/YgfZ_C"/>
</dbReference>
<sequence length="432" mass="45645">MNLSGETDRTVETTLESRGSPEPLAEGASRARAAKLSGTMTEGEDGNACDETTSILSGVSMTAPQGPALRTTPLHDIHQRAGATLVDFAGWEMPLRYSGERAEHTAVRETAGLFDLSHMGEIHITGPQAADLLDYALVGHLSKVTPGRARYTMITAADGGVLDDLIVYRLADEEYLVVANAANADSVLTALSERAPGFDALVEDRSPDYALIAVQGPAAAAILAPLTDADLDTIKYYAGYNHEVAGRPVLLARTGYTGEDGFEIFLTPGDDAPAVWDALLKAGEPHGLIPAGLSARDTLRLEAGMPLYGNELDAETTPFEANLGRVVKLDKPGDFVGREALQRVADTGPHRRLVGLVGRGRRPLRKDNTVLLDGAPVGAVTSGAPSPTLDKPVAMAYIDSGADPAAGELAVDVRGRHEAVDVVDLPFYRRGH</sequence>
<dbReference type="InterPro" id="IPR027266">
    <property type="entry name" value="TrmE/GcvT-like"/>
</dbReference>
<evidence type="ECO:0000256" key="3">
    <source>
        <dbReference type="ARBA" id="ARBA00022576"/>
    </source>
</evidence>
<reference evidence="12 13" key="1">
    <citation type="submission" date="2019-02" db="EMBL/GenBank/DDBJ databases">
        <authorList>
            <person name="Khodamoradi S."/>
            <person name="Hahnke R.L."/>
            <person name="Kaempfer P."/>
            <person name="Schumann P."/>
            <person name="Rohde M."/>
            <person name="Steinert M."/>
            <person name="Luzhetskyy A."/>
            <person name="Wink J."/>
            <person name="Ruckert C."/>
        </authorList>
    </citation>
    <scope>NUCLEOTIDE SEQUENCE [LARGE SCALE GENOMIC DNA]</scope>
    <source>
        <strain evidence="12 13">M2</strain>
    </source>
</reference>
<dbReference type="InterPro" id="IPR022903">
    <property type="entry name" value="GcvT_bac"/>
</dbReference>
<dbReference type="GO" id="GO:0005960">
    <property type="term" value="C:glycine cleavage complex"/>
    <property type="evidence" value="ECO:0007669"/>
    <property type="project" value="InterPro"/>
</dbReference>
<feature type="compositionally biased region" description="Basic and acidic residues" evidence="9">
    <location>
        <begin position="1"/>
        <end position="11"/>
    </location>
</feature>
<dbReference type="KEGG" id="strr:EKD16_19980"/>
<comment type="subunit">
    <text evidence="7">The glycine cleavage system is composed of four proteins: P, T, L and H.</text>
</comment>
<keyword evidence="3 7" id="KW-0032">Aminotransferase</keyword>
<dbReference type="PANTHER" id="PTHR43757:SF2">
    <property type="entry name" value="AMINOMETHYLTRANSFERASE, MITOCHONDRIAL"/>
    <property type="match status" value="1"/>
</dbReference>
<dbReference type="Proteomes" id="UP000292235">
    <property type="component" value="Chromosome"/>
</dbReference>
<evidence type="ECO:0000259" key="10">
    <source>
        <dbReference type="Pfam" id="PF01571"/>
    </source>
</evidence>
<keyword evidence="4 7" id="KW-0808">Transferase</keyword>
<dbReference type="PANTHER" id="PTHR43757">
    <property type="entry name" value="AMINOMETHYLTRANSFERASE"/>
    <property type="match status" value="1"/>
</dbReference>
<evidence type="ECO:0000256" key="8">
    <source>
        <dbReference type="PIRSR" id="PIRSR006487-1"/>
    </source>
</evidence>
<dbReference type="Gene3D" id="4.10.1250.10">
    <property type="entry name" value="Aminomethyltransferase fragment"/>
    <property type="match status" value="1"/>
</dbReference>
<keyword evidence="13" id="KW-1185">Reference proteome</keyword>
<dbReference type="InterPro" id="IPR013977">
    <property type="entry name" value="GcvT_C"/>
</dbReference>
<dbReference type="GO" id="GO:0032259">
    <property type="term" value="P:methylation"/>
    <property type="evidence" value="ECO:0007669"/>
    <property type="project" value="UniProtKB-KW"/>
</dbReference>
<comment type="function">
    <text evidence="7">The glycine cleavage system catalyzes the degradation of glycine.</text>
</comment>
<accession>A0A4P6Q903</accession>
<dbReference type="NCBIfam" id="TIGR00528">
    <property type="entry name" value="gcvT"/>
    <property type="match status" value="1"/>
</dbReference>
<protein>
    <recommendedName>
        <fullName evidence="2 7">Aminomethyltransferase</fullName>
        <ecNumber evidence="2 7">2.1.2.10</ecNumber>
    </recommendedName>
    <alternativeName>
        <fullName evidence="5 7">Glycine cleavage system T protein</fullName>
    </alternativeName>
</protein>
<evidence type="ECO:0000313" key="12">
    <source>
        <dbReference type="EMBL" id="QBI55759.1"/>
    </source>
</evidence>
<feature type="binding site" evidence="8">
    <location>
        <position position="263"/>
    </location>
    <ligand>
        <name>substrate</name>
    </ligand>
</feature>
<comment type="similarity">
    <text evidence="1 7">Belongs to the GcvT family.</text>
</comment>
<dbReference type="InterPro" id="IPR028896">
    <property type="entry name" value="GcvT/YgfZ/DmdA"/>
</dbReference>
<dbReference type="GO" id="GO:0019464">
    <property type="term" value="P:glycine decarboxylation via glycine cleavage system"/>
    <property type="evidence" value="ECO:0007669"/>
    <property type="project" value="UniProtKB-UniRule"/>
</dbReference>
<feature type="region of interest" description="Disordered" evidence="9">
    <location>
        <begin position="1"/>
        <end position="29"/>
    </location>
</feature>
<evidence type="ECO:0000256" key="6">
    <source>
        <dbReference type="ARBA" id="ARBA00047665"/>
    </source>
</evidence>
<dbReference type="GO" id="GO:0008168">
    <property type="term" value="F:methyltransferase activity"/>
    <property type="evidence" value="ECO:0007669"/>
    <property type="project" value="UniProtKB-KW"/>
</dbReference>
<dbReference type="NCBIfam" id="NF001567">
    <property type="entry name" value="PRK00389.1"/>
    <property type="match status" value="1"/>
</dbReference>
<dbReference type="AlphaFoldDB" id="A0A4P6Q903"/>
<dbReference type="SUPFAM" id="SSF101790">
    <property type="entry name" value="Aminomethyltransferase beta-barrel domain"/>
    <property type="match status" value="1"/>
</dbReference>
<evidence type="ECO:0000256" key="5">
    <source>
        <dbReference type="ARBA" id="ARBA00031395"/>
    </source>
</evidence>
<dbReference type="EC" id="2.1.2.10" evidence="2 7"/>
<dbReference type="Gene3D" id="2.40.30.110">
    <property type="entry name" value="Aminomethyltransferase beta-barrel domains"/>
    <property type="match status" value="1"/>
</dbReference>
<evidence type="ECO:0000313" key="13">
    <source>
        <dbReference type="Proteomes" id="UP000292235"/>
    </source>
</evidence>
<dbReference type="FunFam" id="3.30.70.1400:FF:000001">
    <property type="entry name" value="Aminomethyltransferase"/>
    <property type="match status" value="1"/>
</dbReference>
<feature type="domain" description="Aminomethyltransferase C-terminal" evidence="11">
    <location>
        <begin position="351"/>
        <end position="428"/>
    </location>
</feature>
<dbReference type="FunFam" id="4.10.1250.10:FF:000001">
    <property type="entry name" value="Aminomethyltransferase"/>
    <property type="match status" value="1"/>
</dbReference>
<dbReference type="GO" id="GO:0008483">
    <property type="term" value="F:transaminase activity"/>
    <property type="evidence" value="ECO:0007669"/>
    <property type="project" value="UniProtKB-KW"/>
</dbReference>
<evidence type="ECO:0000259" key="11">
    <source>
        <dbReference type="Pfam" id="PF08669"/>
    </source>
</evidence>
<comment type="catalytic activity">
    <reaction evidence="6 7">
        <text>N(6)-[(R)-S(8)-aminomethyldihydrolipoyl]-L-lysyl-[protein] + (6S)-5,6,7,8-tetrahydrofolate = N(6)-[(R)-dihydrolipoyl]-L-lysyl-[protein] + (6R)-5,10-methylene-5,6,7,8-tetrahydrofolate + NH4(+)</text>
        <dbReference type="Rhea" id="RHEA:16945"/>
        <dbReference type="Rhea" id="RHEA-COMP:10475"/>
        <dbReference type="Rhea" id="RHEA-COMP:10492"/>
        <dbReference type="ChEBI" id="CHEBI:15636"/>
        <dbReference type="ChEBI" id="CHEBI:28938"/>
        <dbReference type="ChEBI" id="CHEBI:57453"/>
        <dbReference type="ChEBI" id="CHEBI:83100"/>
        <dbReference type="ChEBI" id="CHEBI:83143"/>
        <dbReference type="EC" id="2.1.2.10"/>
    </reaction>
</comment>
<evidence type="ECO:0000256" key="4">
    <source>
        <dbReference type="ARBA" id="ARBA00022679"/>
    </source>
</evidence>
<gene>
    <name evidence="7 12" type="primary">gcvT</name>
    <name evidence="12" type="ORF">EKD16_19980</name>
</gene>
<dbReference type="InterPro" id="IPR006223">
    <property type="entry name" value="GcvT"/>
</dbReference>
<dbReference type="EMBL" id="CP036455">
    <property type="protein sequence ID" value="QBI55759.1"/>
    <property type="molecule type" value="Genomic_DNA"/>
</dbReference>
<proteinExistence type="inferred from homology"/>
<dbReference type="Pfam" id="PF08669">
    <property type="entry name" value="GCV_T_C"/>
    <property type="match status" value="1"/>
</dbReference>
<dbReference type="HAMAP" id="MF_00259">
    <property type="entry name" value="GcvT"/>
    <property type="match status" value="1"/>
</dbReference>
<organism evidence="12 13">
    <name type="scientific">Streptomonospora litoralis</name>
    <dbReference type="NCBI Taxonomy" id="2498135"/>
    <lineage>
        <taxon>Bacteria</taxon>
        <taxon>Bacillati</taxon>
        <taxon>Actinomycetota</taxon>
        <taxon>Actinomycetes</taxon>
        <taxon>Streptosporangiales</taxon>
        <taxon>Nocardiopsidaceae</taxon>
        <taxon>Streptomonospora</taxon>
    </lineage>
</organism>
<keyword evidence="12" id="KW-0489">Methyltransferase</keyword>
<dbReference type="Pfam" id="PF01571">
    <property type="entry name" value="GCV_T"/>
    <property type="match status" value="1"/>
</dbReference>
<dbReference type="PIRSF" id="PIRSF006487">
    <property type="entry name" value="GcvT"/>
    <property type="match status" value="1"/>
</dbReference>
<dbReference type="Gene3D" id="3.30.1360.120">
    <property type="entry name" value="Probable tRNA modification gtpase trme, domain 1"/>
    <property type="match status" value="1"/>
</dbReference>
<dbReference type="SUPFAM" id="SSF103025">
    <property type="entry name" value="Folate-binding domain"/>
    <property type="match status" value="1"/>
</dbReference>
<evidence type="ECO:0000256" key="2">
    <source>
        <dbReference type="ARBA" id="ARBA00012616"/>
    </source>
</evidence>